<dbReference type="EMBL" id="BJXN01000030">
    <property type="protein sequence ID" value="GEM90924.1"/>
    <property type="molecule type" value="Genomic_DNA"/>
</dbReference>
<evidence type="ECO:0000313" key="2">
    <source>
        <dbReference type="Proteomes" id="UP000321827"/>
    </source>
</evidence>
<accession>A0A511RMQ5</accession>
<dbReference type="RefSeq" id="WP_147149124.1">
    <property type="nucleotide sequence ID" value="NZ_BJXN01000030.1"/>
</dbReference>
<dbReference type="Proteomes" id="UP000321827">
    <property type="component" value="Unassembled WGS sequence"/>
</dbReference>
<sequence>MKRVVSVSIGSSKRDSKTEAEFLGQRFSIERIGTDGSFEKAIQLIRELDADPEVAAIGLGGIDLYLYAAGRRYTIRDALKLARAAKRTPVVDGSGLKHTLERKVVHDLDGELHWKERKVVMTSAVDRFGMAEALWEHGAEMVFGDLIFGLGVPVPIRTLQGLRILARILLPVFTRLPFKMLYPTGEKQEKQIQDWRGKYYDWADVIAGDFLYIKRFMPPSIAGKIVLTNTTTAEDVEMLRARGAAMLITTTPRLGGRSFGTNVMEGVIVALAGKYPLGESDYLEYIDRLGLGPNVTRFAGSE</sequence>
<evidence type="ECO:0000313" key="1">
    <source>
        <dbReference type="EMBL" id="GEM90924.1"/>
    </source>
</evidence>
<dbReference type="AlphaFoldDB" id="A0A511RMQ5"/>
<comment type="caution">
    <text evidence="1">The sequence shown here is derived from an EMBL/GenBank/DDBJ whole genome shotgun (WGS) entry which is preliminary data.</text>
</comment>
<name>A0A511RMQ5_9DEIN</name>
<organism evidence="1 2">
    <name type="scientific">Oceanithermus desulfurans NBRC 100063</name>
    <dbReference type="NCBI Taxonomy" id="1227550"/>
    <lineage>
        <taxon>Bacteria</taxon>
        <taxon>Thermotogati</taxon>
        <taxon>Deinococcota</taxon>
        <taxon>Deinococci</taxon>
        <taxon>Thermales</taxon>
        <taxon>Thermaceae</taxon>
        <taxon>Oceanithermus</taxon>
    </lineage>
</organism>
<proteinExistence type="predicted"/>
<evidence type="ECO:0008006" key="3">
    <source>
        <dbReference type="Google" id="ProtNLM"/>
    </source>
</evidence>
<protein>
    <recommendedName>
        <fullName evidence="3">Quinate 5-dehydrogenase</fullName>
    </recommendedName>
</protein>
<dbReference type="OrthoDB" id="9780944at2"/>
<gene>
    <name evidence="1" type="ORF">ODE01S_23580</name>
</gene>
<reference evidence="1 2" key="1">
    <citation type="submission" date="2019-07" db="EMBL/GenBank/DDBJ databases">
        <title>Whole genome shotgun sequence of Oceanithermus desulfurans NBRC 100063.</title>
        <authorList>
            <person name="Hosoyama A."/>
            <person name="Uohara A."/>
            <person name="Ohji S."/>
            <person name="Ichikawa N."/>
        </authorList>
    </citation>
    <scope>NUCLEOTIDE SEQUENCE [LARGE SCALE GENOMIC DNA]</scope>
    <source>
        <strain evidence="1 2">NBRC 100063</strain>
    </source>
</reference>